<evidence type="ECO:0000313" key="1">
    <source>
        <dbReference type="EMBL" id="KAL0929311.1"/>
    </source>
</evidence>
<reference evidence="1 2" key="1">
    <citation type="journal article" date="2020" name="Phytopathology">
        <title>Genome Sequence Resources of Colletotrichum truncatum, C. plurivorum, C. musicola, and C. sojae: Four Species Pathogenic to Soybean (Glycine max).</title>
        <authorList>
            <person name="Rogerio F."/>
            <person name="Boufleur T.R."/>
            <person name="Ciampi-Guillardi M."/>
            <person name="Sukno S.A."/>
            <person name="Thon M.R."/>
            <person name="Massola Junior N.S."/>
            <person name="Baroncelli R."/>
        </authorList>
    </citation>
    <scope>NUCLEOTIDE SEQUENCE [LARGE SCALE GENOMIC DNA]</scope>
    <source>
        <strain evidence="1 2">CMES1059</strain>
    </source>
</reference>
<accession>A0ACC3YBV5</accession>
<dbReference type="EMBL" id="VUJX02000019">
    <property type="protein sequence ID" value="KAL0929311.1"/>
    <property type="molecule type" value="Genomic_DNA"/>
</dbReference>
<gene>
    <name evidence="1" type="ORF">CTRU02_215764</name>
</gene>
<sequence length="78" mass="8594">MVPAAHDDVSYLEPDFDPNILTVARLRNILCAHGVDYGIAKRKADLVKLFYQHVTPASAGMLDAMAHVQRSDKDITDA</sequence>
<protein>
    <submittedName>
        <fullName evidence="1">Uncharacterized protein</fullName>
    </submittedName>
</protein>
<name>A0ACC3YBV5_COLTU</name>
<comment type="caution">
    <text evidence="1">The sequence shown here is derived from an EMBL/GenBank/DDBJ whole genome shotgun (WGS) entry which is preliminary data.</text>
</comment>
<dbReference type="Proteomes" id="UP000805649">
    <property type="component" value="Unassembled WGS sequence"/>
</dbReference>
<proteinExistence type="predicted"/>
<keyword evidence="2" id="KW-1185">Reference proteome</keyword>
<organism evidence="1 2">
    <name type="scientific">Colletotrichum truncatum</name>
    <name type="common">Anthracnose fungus</name>
    <name type="synonym">Colletotrichum capsici</name>
    <dbReference type="NCBI Taxonomy" id="5467"/>
    <lineage>
        <taxon>Eukaryota</taxon>
        <taxon>Fungi</taxon>
        <taxon>Dikarya</taxon>
        <taxon>Ascomycota</taxon>
        <taxon>Pezizomycotina</taxon>
        <taxon>Sordariomycetes</taxon>
        <taxon>Hypocreomycetidae</taxon>
        <taxon>Glomerellales</taxon>
        <taxon>Glomerellaceae</taxon>
        <taxon>Colletotrichum</taxon>
        <taxon>Colletotrichum truncatum species complex</taxon>
    </lineage>
</organism>
<evidence type="ECO:0000313" key="2">
    <source>
        <dbReference type="Proteomes" id="UP000805649"/>
    </source>
</evidence>